<feature type="compositionally biased region" description="Low complexity" evidence="1">
    <location>
        <begin position="144"/>
        <end position="163"/>
    </location>
</feature>
<evidence type="ECO:0000313" key="4">
    <source>
        <dbReference type="Proteomes" id="UP000317494"/>
    </source>
</evidence>
<protein>
    <submittedName>
        <fullName evidence="3">Uncharacterized protein</fullName>
    </submittedName>
</protein>
<evidence type="ECO:0000313" key="3">
    <source>
        <dbReference type="EMBL" id="TPX31510.1"/>
    </source>
</evidence>
<accession>A0A507BMV1</accession>
<keyword evidence="4" id="KW-1185">Reference proteome</keyword>
<organism evidence="3 4">
    <name type="scientific">Synchytrium endobioticum</name>
    <dbReference type="NCBI Taxonomy" id="286115"/>
    <lineage>
        <taxon>Eukaryota</taxon>
        <taxon>Fungi</taxon>
        <taxon>Fungi incertae sedis</taxon>
        <taxon>Chytridiomycota</taxon>
        <taxon>Chytridiomycota incertae sedis</taxon>
        <taxon>Chytridiomycetes</taxon>
        <taxon>Synchytriales</taxon>
        <taxon>Synchytriaceae</taxon>
        <taxon>Synchytrium</taxon>
    </lineage>
</organism>
<proteinExistence type="predicted"/>
<dbReference type="EMBL" id="QEAN01000613">
    <property type="protein sequence ID" value="TPX31510.1"/>
    <property type="molecule type" value="Genomic_DNA"/>
</dbReference>
<sequence length="200" mass="20680">MIPNRSLLMLLLLNILLTTNLPILHRTTSSAISIMAHAHPQAVQVDLYADASDYKSSKSRGSETSTPTPIPFGPLPSPCRSPAVSTTFAHRPTPVPDLCGCEDPKLPQCNDGSCNDTKPSSKPSPILLIPSLKPSLPAGAGIDASQPASASSARSTVFSASSAPIGFPTGSPTVTTELRGGKGSTGVPNVPPYLRANGEE</sequence>
<keyword evidence="2" id="KW-0732">Signal</keyword>
<dbReference type="Proteomes" id="UP000317494">
    <property type="component" value="Unassembled WGS sequence"/>
</dbReference>
<comment type="caution">
    <text evidence="3">The sequence shown here is derived from an EMBL/GenBank/DDBJ whole genome shotgun (WGS) entry which is preliminary data.</text>
</comment>
<evidence type="ECO:0000256" key="1">
    <source>
        <dbReference type="SAM" id="MobiDB-lite"/>
    </source>
</evidence>
<feature type="region of interest" description="Disordered" evidence="1">
    <location>
        <begin position="55"/>
        <end position="76"/>
    </location>
</feature>
<gene>
    <name evidence="3" type="ORF">SeMB42_g07749</name>
</gene>
<feature type="signal peptide" evidence="2">
    <location>
        <begin position="1"/>
        <end position="22"/>
    </location>
</feature>
<feature type="region of interest" description="Disordered" evidence="1">
    <location>
        <begin position="138"/>
        <end position="200"/>
    </location>
</feature>
<feature type="chain" id="PRO_5021218291" evidence="2">
    <location>
        <begin position="23"/>
        <end position="200"/>
    </location>
</feature>
<reference evidence="3 4" key="1">
    <citation type="journal article" date="2019" name="Sci. Rep.">
        <title>Comparative genomics of chytrid fungi reveal insights into the obligate biotrophic and pathogenic lifestyle of Synchytrium endobioticum.</title>
        <authorList>
            <person name="van de Vossenberg B.T.L.H."/>
            <person name="Warris S."/>
            <person name="Nguyen H.D.T."/>
            <person name="van Gent-Pelzer M.P.E."/>
            <person name="Joly D.L."/>
            <person name="van de Geest H.C."/>
            <person name="Bonants P.J.M."/>
            <person name="Smith D.S."/>
            <person name="Levesque C.A."/>
            <person name="van der Lee T.A.J."/>
        </authorList>
    </citation>
    <scope>NUCLEOTIDE SEQUENCE [LARGE SCALE GENOMIC DNA]</scope>
    <source>
        <strain evidence="3 4">MB42</strain>
    </source>
</reference>
<dbReference type="VEuPathDB" id="FungiDB:SeMB42_g07749"/>
<evidence type="ECO:0000256" key="2">
    <source>
        <dbReference type="SAM" id="SignalP"/>
    </source>
</evidence>
<name>A0A507BMV1_9FUNG</name>
<dbReference type="AlphaFoldDB" id="A0A507BMV1"/>